<feature type="chain" id="PRO_5045504375" description="WG repeat-containing protein" evidence="1">
    <location>
        <begin position="23"/>
        <end position="270"/>
    </location>
</feature>
<dbReference type="RefSeq" id="WP_019152358.1">
    <property type="nucleotide sequence ID" value="NZ_CP102252.1"/>
</dbReference>
<evidence type="ECO:0008006" key="4">
    <source>
        <dbReference type="Google" id="ProtNLM"/>
    </source>
</evidence>
<evidence type="ECO:0000313" key="3">
    <source>
        <dbReference type="Proteomes" id="UP001058267"/>
    </source>
</evidence>
<proteinExistence type="predicted"/>
<protein>
    <recommendedName>
        <fullName evidence="4">WG repeat-containing protein</fullName>
    </recommendedName>
</protein>
<name>A0ABY5VB51_9BACT</name>
<dbReference type="PROSITE" id="PS51257">
    <property type="entry name" value="PROKAR_LIPOPROTEIN"/>
    <property type="match status" value="1"/>
</dbReference>
<gene>
    <name evidence="2" type="ORF">NQ519_04450</name>
</gene>
<feature type="signal peptide" evidence="1">
    <location>
        <begin position="1"/>
        <end position="22"/>
    </location>
</feature>
<evidence type="ECO:0000313" key="2">
    <source>
        <dbReference type="EMBL" id="UWN66096.1"/>
    </source>
</evidence>
<sequence length="270" mass="30666">MKTNLLMLAVAGMAVLALSSCAPEHRPTDNNCQFIIKKIDGKRKWALAEKTQGCERLYTEFEYDSIFSAETAPYRIKQLFIGLKDGKYYAITSWGETLFDGAGFSSLTSIYQRPENCTSIYGPLFNEAKVSNGFLFFYLPRGAVKLFEFGPAEYLFGGYYSLIYKKNGKWGALHENDRSEIAPCIYDGIIEVTGHYHYYLVKNGGKWSALDDKGRVLQKSQSVINYLLKLPILSYKEYHAGEKSLIYRRIGSENVGQIAVSPWESKYITF</sequence>
<keyword evidence="1" id="KW-0732">Signal</keyword>
<dbReference type="EMBL" id="CP102252">
    <property type="protein sequence ID" value="UWN66096.1"/>
    <property type="molecule type" value="Genomic_DNA"/>
</dbReference>
<reference evidence="2" key="1">
    <citation type="journal article" date="2022" name="Cell">
        <title>Design, construction, and in vivo augmentation of a complex gut microbiome.</title>
        <authorList>
            <person name="Cheng A.G."/>
            <person name="Ho P.Y."/>
            <person name="Aranda-Diaz A."/>
            <person name="Jain S."/>
            <person name="Yu F.B."/>
            <person name="Meng X."/>
            <person name="Wang M."/>
            <person name="Iakiviak M."/>
            <person name="Nagashima K."/>
            <person name="Zhao A."/>
            <person name="Murugkar P."/>
            <person name="Patil A."/>
            <person name="Atabakhsh K."/>
            <person name="Weakley A."/>
            <person name="Yan J."/>
            <person name="Brumbaugh A.R."/>
            <person name="Higginbottom S."/>
            <person name="Dimas A."/>
            <person name="Shiver A.L."/>
            <person name="Deutschbauer A."/>
            <person name="Neff N."/>
            <person name="Sonnenburg J.L."/>
            <person name="Huang K.C."/>
            <person name="Fischbach M.A."/>
        </authorList>
    </citation>
    <scope>NUCLEOTIDE SEQUENCE</scope>
    <source>
        <strain evidence="2">JC50</strain>
    </source>
</reference>
<evidence type="ECO:0000256" key="1">
    <source>
        <dbReference type="SAM" id="SignalP"/>
    </source>
</evidence>
<accession>A0ABY5VB51</accession>
<dbReference type="Proteomes" id="UP001058267">
    <property type="component" value="Chromosome"/>
</dbReference>
<keyword evidence="3" id="KW-1185">Reference proteome</keyword>
<organism evidence="2 3">
    <name type="scientific">Alistipes senegalensis JC50</name>
    <dbReference type="NCBI Taxonomy" id="1033732"/>
    <lineage>
        <taxon>Bacteria</taxon>
        <taxon>Pseudomonadati</taxon>
        <taxon>Bacteroidota</taxon>
        <taxon>Bacteroidia</taxon>
        <taxon>Bacteroidales</taxon>
        <taxon>Rikenellaceae</taxon>
        <taxon>Alistipes</taxon>
    </lineage>
</organism>